<name>A0A5N7MR56_9HYPH</name>
<evidence type="ECO:0000313" key="3">
    <source>
        <dbReference type="Proteomes" id="UP000403266"/>
    </source>
</evidence>
<organism evidence="2 3">
    <name type="scientific">Microvirga tunisiensis</name>
    <dbReference type="NCBI Taxonomy" id="2108360"/>
    <lineage>
        <taxon>Bacteria</taxon>
        <taxon>Pseudomonadati</taxon>
        <taxon>Pseudomonadota</taxon>
        <taxon>Alphaproteobacteria</taxon>
        <taxon>Hyphomicrobiales</taxon>
        <taxon>Methylobacteriaceae</taxon>
        <taxon>Microvirga</taxon>
    </lineage>
</organism>
<gene>
    <name evidence="2" type="ORF">FS320_31490</name>
</gene>
<proteinExistence type="predicted"/>
<protein>
    <submittedName>
        <fullName evidence="2">Uncharacterized protein</fullName>
    </submittedName>
</protein>
<evidence type="ECO:0000313" key="2">
    <source>
        <dbReference type="EMBL" id="MPR29492.1"/>
    </source>
</evidence>
<dbReference type="RefSeq" id="WP_152716391.1">
    <property type="nucleotide sequence ID" value="NZ_VOSJ01000254.1"/>
</dbReference>
<accession>A0A5N7MR56</accession>
<dbReference type="AlphaFoldDB" id="A0A5N7MR56"/>
<keyword evidence="3" id="KW-1185">Reference proteome</keyword>
<dbReference type="EMBL" id="VOSK01000236">
    <property type="protein sequence ID" value="MPR29492.1"/>
    <property type="molecule type" value="Genomic_DNA"/>
</dbReference>
<comment type="caution">
    <text evidence="2">The sequence shown here is derived from an EMBL/GenBank/DDBJ whole genome shotgun (WGS) entry which is preliminary data.</text>
</comment>
<reference evidence="2 3" key="1">
    <citation type="journal article" date="2019" name="Syst. Appl. Microbiol.">
        <title>Microvirga tunisiensis sp. nov., a root nodule symbiotic bacterium isolated from Lupinus micranthus and L. luteus grown in Northern Tunisia.</title>
        <authorList>
            <person name="Msaddak A."/>
            <person name="Rejili M."/>
            <person name="Duran D."/>
            <person name="Mars M."/>
            <person name="Palacios J.M."/>
            <person name="Ruiz-Argueso T."/>
            <person name="Rey L."/>
            <person name="Imperial J."/>
        </authorList>
    </citation>
    <scope>NUCLEOTIDE SEQUENCE [LARGE SCALE GENOMIC DNA]</scope>
    <source>
        <strain evidence="2 3">Lmie10</strain>
    </source>
</reference>
<evidence type="ECO:0000256" key="1">
    <source>
        <dbReference type="SAM" id="MobiDB-lite"/>
    </source>
</evidence>
<feature type="compositionally biased region" description="Basic and acidic residues" evidence="1">
    <location>
        <begin position="67"/>
        <end position="80"/>
    </location>
</feature>
<feature type="region of interest" description="Disordered" evidence="1">
    <location>
        <begin position="67"/>
        <end position="89"/>
    </location>
</feature>
<sequence length="89" mass="9907">MAPKSDRDTFRTLHAETAKAVQRGEKFARSLKRVIAQRNPETALQPLLEAVEKGLATLGAEADDLERTLAEKGNRRDPKQALRSLPYPP</sequence>
<dbReference type="Proteomes" id="UP000403266">
    <property type="component" value="Unassembled WGS sequence"/>
</dbReference>